<dbReference type="InterPro" id="IPR002156">
    <property type="entry name" value="RNaseH_domain"/>
</dbReference>
<reference evidence="2 3" key="1">
    <citation type="submission" date="2016-09" db="EMBL/GenBank/DDBJ databases">
        <title>The draft genome of Dichanthelium oligosanthes: A C3 panicoid grass species.</title>
        <authorList>
            <person name="Studer A.J."/>
            <person name="Schnable J.C."/>
            <person name="Brutnell T.P."/>
        </authorList>
    </citation>
    <scope>NUCLEOTIDE SEQUENCE [LARGE SCALE GENOMIC DNA]</scope>
    <source>
        <strain evidence="3">cv. Kellogg 1175</strain>
        <tissue evidence="2">Leaf</tissue>
    </source>
</reference>
<dbReference type="InterPro" id="IPR012337">
    <property type="entry name" value="RNaseH-like_sf"/>
</dbReference>
<dbReference type="Gene3D" id="3.30.420.10">
    <property type="entry name" value="Ribonuclease H-like superfamily/Ribonuclease H"/>
    <property type="match status" value="1"/>
</dbReference>
<evidence type="ECO:0000313" key="2">
    <source>
        <dbReference type="EMBL" id="OEL20138.1"/>
    </source>
</evidence>
<dbReference type="EMBL" id="LWDX02051656">
    <property type="protein sequence ID" value="OEL20138.1"/>
    <property type="molecule type" value="Genomic_DNA"/>
</dbReference>
<dbReference type="AlphaFoldDB" id="A0A1E5V4V9"/>
<keyword evidence="3" id="KW-1185">Reference proteome</keyword>
<dbReference type="InterPro" id="IPR036397">
    <property type="entry name" value="RNaseH_sf"/>
</dbReference>
<dbReference type="Proteomes" id="UP000095767">
    <property type="component" value="Unassembled WGS sequence"/>
</dbReference>
<feature type="domain" description="RNase H type-1" evidence="1">
    <location>
        <begin position="1"/>
        <end position="72"/>
    </location>
</feature>
<evidence type="ECO:0000313" key="3">
    <source>
        <dbReference type="Proteomes" id="UP000095767"/>
    </source>
</evidence>
<dbReference type="GO" id="GO:0004523">
    <property type="term" value="F:RNA-DNA hybrid ribonuclease activity"/>
    <property type="evidence" value="ECO:0007669"/>
    <property type="project" value="InterPro"/>
</dbReference>
<name>A0A1E5V4V9_9POAL</name>
<feature type="non-terminal residue" evidence="2">
    <location>
        <position position="1"/>
    </location>
</feature>
<protein>
    <recommendedName>
        <fullName evidence="1">RNase H type-1 domain-containing protein</fullName>
    </recommendedName>
</protein>
<dbReference type="OrthoDB" id="686604at2759"/>
<sequence length="96" mass="10940">LKLAAEWSPNQAILESDCLPVSKYLTRKKQCKSPSYFIIQESLEIIKSLPRVVLCHIKREQNTVAHELAQLARRLCHSAVWCERSPSCVDCNSSIE</sequence>
<dbReference type="GO" id="GO:0003676">
    <property type="term" value="F:nucleic acid binding"/>
    <property type="evidence" value="ECO:0007669"/>
    <property type="project" value="InterPro"/>
</dbReference>
<organism evidence="2 3">
    <name type="scientific">Dichanthelium oligosanthes</name>
    <dbReference type="NCBI Taxonomy" id="888268"/>
    <lineage>
        <taxon>Eukaryota</taxon>
        <taxon>Viridiplantae</taxon>
        <taxon>Streptophyta</taxon>
        <taxon>Embryophyta</taxon>
        <taxon>Tracheophyta</taxon>
        <taxon>Spermatophyta</taxon>
        <taxon>Magnoliopsida</taxon>
        <taxon>Liliopsida</taxon>
        <taxon>Poales</taxon>
        <taxon>Poaceae</taxon>
        <taxon>PACMAD clade</taxon>
        <taxon>Panicoideae</taxon>
        <taxon>Panicodae</taxon>
        <taxon>Paniceae</taxon>
        <taxon>Dichantheliinae</taxon>
        <taxon>Dichanthelium</taxon>
    </lineage>
</organism>
<accession>A0A1E5V4V9</accession>
<dbReference type="Pfam" id="PF13456">
    <property type="entry name" value="RVT_3"/>
    <property type="match status" value="1"/>
</dbReference>
<comment type="caution">
    <text evidence="2">The sequence shown here is derived from an EMBL/GenBank/DDBJ whole genome shotgun (WGS) entry which is preliminary data.</text>
</comment>
<proteinExistence type="predicted"/>
<dbReference type="PANTHER" id="PTHR47723:SF24">
    <property type="entry name" value="RNASE H TYPE-1 DOMAIN-CONTAINING PROTEIN"/>
    <property type="match status" value="1"/>
</dbReference>
<dbReference type="InterPro" id="IPR053151">
    <property type="entry name" value="RNase_H-like"/>
</dbReference>
<gene>
    <name evidence="2" type="ORF">BAE44_0018841</name>
</gene>
<dbReference type="STRING" id="888268.A0A1E5V4V9"/>
<evidence type="ECO:0000259" key="1">
    <source>
        <dbReference type="Pfam" id="PF13456"/>
    </source>
</evidence>
<dbReference type="PANTHER" id="PTHR47723">
    <property type="entry name" value="OS05G0353850 PROTEIN"/>
    <property type="match status" value="1"/>
</dbReference>
<dbReference type="SUPFAM" id="SSF53098">
    <property type="entry name" value="Ribonuclease H-like"/>
    <property type="match status" value="1"/>
</dbReference>